<keyword evidence="4" id="KW-1185">Reference proteome</keyword>
<comment type="caution">
    <text evidence="3">The sequence shown here is derived from an EMBL/GenBank/DDBJ whole genome shotgun (WGS) entry which is preliminary data.</text>
</comment>
<gene>
    <name evidence="3" type="ORF">ACG0Z6_16180</name>
</gene>
<evidence type="ECO:0000256" key="2">
    <source>
        <dbReference type="SAM" id="Phobius"/>
    </source>
</evidence>
<name>A0ABW7FZK1_9BURK</name>
<feature type="region of interest" description="Disordered" evidence="1">
    <location>
        <begin position="66"/>
        <end position="106"/>
    </location>
</feature>
<dbReference type="EMBL" id="JBIGHZ010000006">
    <property type="protein sequence ID" value="MFG6449764.1"/>
    <property type="molecule type" value="Genomic_DNA"/>
</dbReference>
<evidence type="ECO:0000313" key="3">
    <source>
        <dbReference type="EMBL" id="MFG6449764.1"/>
    </source>
</evidence>
<evidence type="ECO:0000313" key="4">
    <source>
        <dbReference type="Proteomes" id="UP001606099"/>
    </source>
</evidence>
<organism evidence="3 4">
    <name type="scientific">Roseateles rivi</name>
    <dbReference type="NCBI Taxonomy" id="3299028"/>
    <lineage>
        <taxon>Bacteria</taxon>
        <taxon>Pseudomonadati</taxon>
        <taxon>Pseudomonadota</taxon>
        <taxon>Betaproteobacteria</taxon>
        <taxon>Burkholderiales</taxon>
        <taxon>Sphaerotilaceae</taxon>
        <taxon>Roseateles</taxon>
    </lineage>
</organism>
<feature type="transmembrane region" description="Helical" evidence="2">
    <location>
        <begin position="16"/>
        <end position="46"/>
    </location>
</feature>
<reference evidence="3 4" key="1">
    <citation type="submission" date="2024-08" db="EMBL/GenBank/DDBJ databases">
        <authorList>
            <person name="Lu H."/>
        </authorList>
    </citation>
    <scope>NUCLEOTIDE SEQUENCE [LARGE SCALE GENOMIC DNA]</scope>
    <source>
        <strain evidence="3 4">BYS180W</strain>
    </source>
</reference>
<dbReference type="Proteomes" id="UP001606099">
    <property type="component" value="Unassembled WGS sequence"/>
</dbReference>
<keyword evidence="2" id="KW-0472">Membrane</keyword>
<evidence type="ECO:0000256" key="1">
    <source>
        <dbReference type="SAM" id="MobiDB-lite"/>
    </source>
</evidence>
<dbReference type="RefSeq" id="WP_394463300.1">
    <property type="nucleotide sequence ID" value="NZ_JBIGHZ010000006.1"/>
</dbReference>
<sequence length="106" mass="11485">MFASVLSAVGLLLKRLLLIVVSLLGVLVLLGVGFAVLCGVLVWSLLRRRRPNLNIRAWQQARAFGAKGWSRPAPAADVQDADFREVGTQQPSPRHTPPPGGHRLEG</sequence>
<proteinExistence type="predicted"/>
<keyword evidence="2" id="KW-0812">Transmembrane</keyword>
<keyword evidence="2" id="KW-1133">Transmembrane helix</keyword>
<protein>
    <submittedName>
        <fullName evidence="3">Uncharacterized protein</fullName>
    </submittedName>
</protein>
<accession>A0ABW7FZK1</accession>